<organism evidence="2 3">
    <name type="scientific">Halorubellus litoreus</name>
    <dbReference type="NCBI Taxonomy" id="755308"/>
    <lineage>
        <taxon>Archaea</taxon>
        <taxon>Methanobacteriati</taxon>
        <taxon>Methanobacteriota</taxon>
        <taxon>Stenosarchaea group</taxon>
        <taxon>Halobacteria</taxon>
        <taxon>Halobacteriales</taxon>
        <taxon>Halorubellaceae</taxon>
        <taxon>Halorubellus</taxon>
    </lineage>
</organism>
<sequence>MAERANPAFAAGAVVVPILALGVALATGNTRYLFYVHVMAGALWTGVDVFMGAVLGPVLGGLDVEERASVFERFTPKMTFLMPVLAAVTITAGVELATTLKGGLGAFWIQVALGVAVLLSVIGFGVILPGEVAIYRELVSGDPDKDRISDIGMRNAKLGGVQGVLQLGIIFVMMQLRFL</sequence>
<name>A0ABD5VJD7_9EURY</name>
<keyword evidence="1" id="KW-0812">Transmembrane</keyword>
<dbReference type="EMBL" id="JBHSXN010000006">
    <property type="protein sequence ID" value="MFC6955425.1"/>
    <property type="molecule type" value="Genomic_DNA"/>
</dbReference>
<feature type="transmembrane region" description="Helical" evidence="1">
    <location>
        <begin position="36"/>
        <end position="59"/>
    </location>
</feature>
<evidence type="ECO:0008006" key="4">
    <source>
        <dbReference type="Google" id="ProtNLM"/>
    </source>
</evidence>
<accession>A0ABD5VJD7</accession>
<keyword evidence="3" id="KW-1185">Reference proteome</keyword>
<feature type="transmembrane region" description="Helical" evidence="1">
    <location>
        <begin position="80"/>
        <end position="100"/>
    </location>
</feature>
<proteinExistence type="predicted"/>
<feature type="transmembrane region" description="Helical" evidence="1">
    <location>
        <begin position="106"/>
        <end position="135"/>
    </location>
</feature>
<reference evidence="2 3" key="1">
    <citation type="journal article" date="2019" name="Int. J. Syst. Evol. Microbiol.">
        <title>The Global Catalogue of Microorganisms (GCM) 10K type strain sequencing project: providing services to taxonomists for standard genome sequencing and annotation.</title>
        <authorList>
            <consortium name="The Broad Institute Genomics Platform"/>
            <consortium name="The Broad Institute Genome Sequencing Center for Infectious Disease"/>
            <person name="Wu L."/>
            <person name="Ma J."/>
        </authorList>
    </citation>
    <scope>NUCLEOTIDE SEQUENCE [LARGE SCALE GENOMIC DNA]</scope>
    <source>
        <strain evidence="2 3">GX26</strain>
    </source>
</reference>
<protein>
    <recommendedName>
        <fullName evidence="4">DUF2269 family protein</fullName>
    </recommendedName>
</protein>
<gene>
    <name evidence="2" type="ORF">ACFQGB_21385</name>
</gene>
<dbReference type="AlphaFoldDB" id="A0ABD5VJD7"/>
<keyword evidence="1" id="KW-0472">Membrane</keyword>
<evidence type="ECO:0000313" key="3">
    <source>
        <dbReference type="Proteomes" id="UP001596395"/>
    </source>
</evidence>
<comment type="caution">
    <text evidence="2">The sequence shown here is derived from an EMBL/GenBank/DDBJ whole genome shotgun (WGS) entry which is preliminary data.</text>
</comment>
<evidence type="ECO:0000313" key="2">
    <source>
        <dbReference type="EMBL" id="MFC6955425.1"/>
    </source>
</evidence>
<keyword evidence="1" id="KW-1133">Transmembrane helix</keyword>
<evidence type="ECO:0000256" key="1">
    <source>
        <dbReference type="SAM" id="Phobius"/>
    </source>
</evidence>
<dbReference type="Proteomes" id="UP001596395">
    <property type="component" value="Unassembled WGS sequence"/>
</dbReference>